<dbReference type="GO" id="GO:0046872">
    <property type="term" value="F:metal ion binding"/>
    <property type="evidence" value="ECO:0007669"/>
    <property type="project" value="UniProtKB-KW"/>
</dbReference>
<dbReference type="Gene3D" id="1.10.1240.10">
    <property type="entry name" value="Methionine synthase domain"/>
    <property type="match status" value="1"/>
</dbReference>
<dbReference type="Pfam" id="PF00809">
    <property type="entry name" value="Pterin_bind"/>
    <property type="match status" value="1"/>
</dbReference>
<dbReference type="SUPFAM" id="SSF51717">
    <property type="entry name" value="Dihydropteroate synthetase-like"/>
    <property type="match status" value="1"/>
</dbReference>
<keyword evidence="11" id="KW-0846">Cobalamin</keyword>
<dbReference type="PANTHER" id="PTHR45833:SF1">
    <property type="entry name" value="METHIONINE SYNTHASE"/>
    <property type="match status" value="1"/>
</dbReference>
<evidence type="ECO:0000256" key="17">
    <source>
        <dbReference type="ARBA" id="ARBA00023285"/>
    </source>
</evidence>
<comment type="function">
    <text evidence="18">Catalyzes the transfer of a methyl group from methyl-cobalamin to homocysteine, yielding enzyme-bound cob(I)alamin and methionine. Subsequently, remethylates the cofactor using methyltetrahydrofolate.</text>
</comment>
<feature type="binding site" evidence="20">
    <location>
        <position position="271"/>
    </location>
    <ligand>
        <name>Zn(2+)</name>
        <dbReference type="ChEBI" id="CHEBI:29105"/>
    </ligand>
</feature>
<feature type="domain" description="B12-binding" evidence="23">
    <location>
        <begin position="693"/>
        <end position="817"/>
    </location>
</feature>
<dbReference type="EMBL" id="MEUB01000014">
    <property type="protein sequence ID" value="OGC23820.1"/>
    <property type="molecule type" value="Genomic_DNA"/>
</dbReference>
<comment type="caution">
    <text evidence="25">The sequence shown here is derived from an EMBL/GenBank/DDBJ whole genome shotgun (WGS) entry which is preliminary data.</text>
</comment>
<dbReference type="InterPro" id="IPR036724">
    <property type="entry name" value="Cobalamin-bd_sf"/>
</dbReference>
<keyword evidence="12 20" id="KW-0808">Transferase</keyword>
<evidence type="ECO:0000259" key="22">
    <source>
        <dbReference type="PROSITE" id="PS50972"/>
    </source>
</evidence>
<accession>A0A1F4STR4</accession>
<keyword evidence="16" id="KW-0486">Methionine biosynthesis</keyword>
<reference evidence="25 26" key="1">
    <citation type="journal article" date="2016" name="Nat. Commun.">
        <title>Thousands of microbial genomes shed light on interconnected biogeochemical processes in an aquifer system.</title>
        <authorList>
            <person name="Anantharaman K."/>
            <person name="Brown C.T."/>
            <person name="Hug L.A."/>
            <person name="Sharon I."/>
            <person name="Castelle C.J."/>
            <person name="Probst A.J."/>
            <person name="Thomas B.C."/>
            <person name="Singh A."/>
            <person name="Wilkins M.J."/>
            <person name="Karaoz U."/>
            <person name="Brodie E.L."/>
            <person name="Williams K.H."/>
            <person name="Hubbard S.S."/>
            <person name="Banfield J.F."/>
        </authorList>
    </citation>
    <scope>NUCLEOTIDE SEQUENCE [LARGE SCALE GENOMIC DNA]</scope>
</reference>
<evidence type="ECO:0000256" key="13">
    <source>
        <dbReference type="ARBA" id="ARBA00022691"/>
    </source>
</evidence>
<evidence type="ECO:0000256" key="19">
    <source>
        <dbReference type="ARBA" id="ARBA00031040"/>
    </source>
</evidence>
<dbReference type="AlphaFoldDB" id="A0A1F4STR4"/>
<comment type="pathway">
    <text evidence="4">Amino-acid biosynthesis; L-methionine biosynthesis via de novo pathway; L-methionine from L-homocysteine (MetH route): step 1/1.</text>
</comment>
<comment type="similarity">
    <text evidence="6">Belongs to the methylamine corrinoid protein family.</text>
</comment>
<dbReference type="SMART" id="SM01018">
    <property type="entry name" value="B12-binding_2"/>
    <property type="match status" value="1"/>
</dbReference>
<dbReference type="UniPathway" id="UPA00051">
    <property type="reaction ID" value="UER00081"/>
</dbReference>
<dbReference type="Pfam" id="PF02310">
    <property type="entry name" value="B12-binding"/>
    <property type="match status" value="1"/>
</dbReference>
<evidence type="ECO:0000256" key="14">
    <source>
        <dbReference type="ARBA" id="ARBA00022723"/>
    </source>
</evidence>
<evidence type="ECO:0000259" key="24">
    <source>
        <dbReference type="PROSITE" id="PS51337"/>
    </source>
</evidence>
<keyword evidence="17" id="KW-0170">Cobalt</keyword>
<dbReference type="SUPFAM" id="SSF47644">
    <property type="entry name" value="Methionine synthase domain"/>
    <property type="match status" value="1"/>
</dbReference>
<evidence type="ECO:0000256" key="16">
    <source>
        <dbReference type="ARBA" id="ARBA00023167"/>
    </source>
</evidence>
<dbReference type="PROSITE" id="PS51337">
    <property type="entry name" value="B12_BINDING_NTER"/>
    <property type="match status" value="1"/>
</dbReference>
<feature type="domain" description="B12-binding N-terminal" evidence="24">
    <location>
        <begin position="599"/>
        <end position="693"/>
    </location>
</feature>
<keyword evidence="14 20" id="KW-0479">Metal-binding</keyword>
<dbReference type="InterPro" id="IPR006158">
    <property type="entry name" value="Cobalamin-bd"/>
</dbReference>
<proteinExistence type="inferred from homology"/>
<evidence type="ECO:0000256" key="7">
    <source>
        <dbReference type="ARBA" id="ARBA00012032"/>
    </source>
</evidence>
<dbReference type="GO" id="GO:0008705">
    <property type="term" value="F:methionine synthase activity"/>
    <property type="evidence" value="ECO:0007669"/>
    <property type="project" value="UniProtKB-EC"/>
</dbReference>
<evidence type="ECO:0000259" key="23">
    <source>
        <dbReference type="PROSITE" id="PS51332"/>
    </source>
</evidence>
<dbReference type="InterPro" id="IPR036589">
    <property type="entry name" value="HCY_dom_sf"/>
</dbReference>
<evidence type="ECO:0000256" key="12">
    <source>
        <dbReference type="ARBA" id="ARBA00022679"/>
    </source>
</evidence>
<dbReference type="Pfam" id="PF02607">
    <property type="entry name" value="B12-binding_2"/>
    <property type="match status" value="1"/>
</dbReference>
<dbReference type="CDD" id="cd02070">
    <property type="entry name" value="corrinoid_protein_B12-BD"/>
    <property type="match status" value="1"/>
</dbReference>
<evidence type="ECO:0000256" key="20">
    <source>
        <dbReference type="PROSITE-ProRule" id="PRU00333"/>
    </source>
</evidence>
<protein>
    <recommendedName>
        <fullName evidence="8">Methionine synthase</fullName>
        <ecNumber evidence="7">2.1.1.13</ecNumber>
    </recommendedName>
    <alternativeName>
        <fullName evidence="19">5-methyltetrahydrofolate--homocysteine methyltransferase</fullName>
    </alternativeName>
</protein>
<comment type="similarity">
    <text evidence="5">Belongs to the vitamin-B12 dependent methionine synthase family.</text>
</comment>
<keyword evidence="10" id="KW-0028">Amino-acid biosynthesis</keyword>
<keyword evidence="9 20" id="KW-0489">Methyltransferase</keyword>
<evidence type="ECO:0000256" key="9">
    <source>
        <dbReference type="ARBA" id="ARBA00022603"/>
    </source>
</evidence>
<evidence type="ECO:0000313" key="26">
    <source>
        <dbReference type="Proteomes" id="UP000178417"/>
    </source>
</evidence>
<dbReference type="InterPro" id="IPR036594">
    <property type="entry name" value="Meth_synthase_dom"/>
</dbReference>
<dbReference type="GO" id="GO:0050667">
    <property type="term" value="P:homocysteine metabolic process"/>
    <property type="evidence" value="ECO:0007669"/>
    <property type="project" value="TreeGrafter"/>
</dbReference>
<feature type="domain" description="Hcy-binding" evidence="21">
    <location>
        <begin position="1"/>
        <end position="286"/>
    </location>
</feature>
<dbReference type="InterPro" id="IPR003759">
    <property type="entry name" value="Cbl-bd_cap"/>
</dbReference>
<sequence length="817" mass="87840">MSSFTEVIGKYILIIDGAMGTLLMEGGVKPEDGFDFQNIKNPELVKSIHQKYIAAGADIIETNTFGANRLKLEDYGLANKVAEINKAGVSLAKKACGNEAFVCGSIGPLGRLLSPLGDVSFDLAAEVFGEQAKAMEESGADCVSIETISDLQEMRAAVIGVKAATTLPIISSLTYDENGITIFGTPPESAVVVLESLGVDIISANCSTGPEGILKVAKKLLGCSQKPVMVMPNAGMPIIENDKAVYKMTPREFASFAQNFAKIGVAVIGGCCGTTPAHIAAVRKIIPRATPVRKQAAQYKLGKAGKVSFSSRGKVLEFNGKKLLTIGERINPTGRKILREEIKSGNFNLIREEAVKQAKGEAHILDVNISVPEGNDTENMKRAVDIVQKAVDIPLSIDSANLRAIETGLKEFCGKALLNSVNAKKTSLEEVLPLAKKYGSALIGLTLNDTGIPSTAEERVEIAGQIVREALKLGLKKEEIFIDNLVMTAAIGMEKSLEALKAIPMVKKKYGVKTSLGISNISHGLPNRNKINALFLQLAMLYGLDAAIIDITDPEIAKALKWGTRFIGNKEKKKASLIKLIQKEIENSKKSGKPEKISKKEKTIKFNKLSDIENAVIDGDANLVKILVGLALEKNINPQAIIDKALTKGMEEVGDRFSRKIYFLPQVLSSAEAMTIGFNLCKEKIPAKDKKSAGKILIATVHGDIHDIGKNIVKMMLENHGFEVIDLGKDVPTAKIIEAVRKEKPNAIALSALLTTTMLEMRQVTETLKTEGLNAGVIIGGAVVTDDYAERINASYGSDAAQAVRLAKEIIKKAKKD</sequence>
<dbReference type="FunFam" id="3.40.50.280:FF:000003">
    <property type="entry name" value="Dimethylamine methyltransferase corrinoid protein"/>
    <property type="match status" value="1"/>
</dbReference>
<evidence type="ECO:0000256" key="3">
    <source>
        <dbReference type="ARBA" id="ARBA00001956"/>
    </source>
</evidence>
<feature type="domain" description="Pterin-binding" evidence="22">
    <location>
        <begin position="323"/>
        <end position="579"/>
    </location>
</feature>
<dbReference type="PANTHER" id="PTHR45833">
    <property type="entry name" value="METHIONINE SYNTHASE"/>
    <property type="match status" value="1"/>
</dbReference>
<evidence type="ECO:0000313" key="25">
    <source>
        <dbReference type="EMBL" id="OGC23820.1"/>
    </source>
</evidence>
<dbReference type="PROSITE" id="PS50972">
    <property type="entry name" value="PTERIN_BINDING"/>
    <property type="match status" value="1"/>
</dbReference>
<gene>
    <name evidence="25" type="ORF">A2310_04305</name>
</gene>
<dbReference type="InterPro" id="IPR003726">
    <property type="entry name" value="HCY_dom"/>
</dbReference>
<comment type="cofactor">
    <cofactor evidence="2 20">
        <name>Zn(2+)</name>
        <dbReference type="ChEBI" id="CHEBI:29105"/>
    </cofactor>
</comment>
<dbReference type="InterPro" id="IPR011005">
    <property type="entry name" value="Dihydropteroate_synth-like_sf"/>
</dbReference>
<dbReference type="GO" id="GO:0031419">
    <property type="term" value="F:cobalamin binding"/>
    <property type="evidence" value="ECO:0007669"/>
    <property type="project" value="UniProtKB-KW"/>
</dbReference>
<evidence type="ECO:0000256" key="1">
    <source>
        <dbReference type="ARBA" id="ARBA00001700"/>
    </source>
</evidence>
<organism evidence="25 26">
    <name type="scientific">candidate division WOR-1 bacterium RIFOXYB2_FULL_37_13</name>
    <dbReference type="NCBI Taxonomy" id="1802579"/>
    <lineage>
        <taxon>Bacteria</taxon>
        <taxon>Bacillati</taxon>
        <taxon>Saganbacteria</taxon>
    </lineage>
</organism>
<name>A0A1F4STR4_UNCSA</name>
<evidence type="ECO:0000256" key="10">
    <source>
        <dbReference type="ARBA" id="ARBA00022605"/>
    </source>
</evidence>
<evidence type="ECO:0000256" key="6">
    <source>
        <dbReference type="ARBA" id="ARBA00010854"/>
    </source>
</evidence>
<dbReference type="PROSITE" id="PS51332">
    <property type="entry name" value="B12_BINDING"/>
    <property type="match status" value="1"/>
</dbReference>
<dbReference type="InterPro" id="IPR050554">
    <property type="entry name" value="Met_Synthase/Corrinoid"/>
</dbReference>
<keyword evidence="13" id="KW-0949">S-adenosyl-L-methionine</keyword>
<dbReference type="Gene3D" id="3.20.20.20">
    <property type="entry name" value="Dihydropteroate synthase-like"/>
    <property type="match status" value="1"/>
</dbReference>
<comment type="cofactor">
    <cofactor evidence="3">
        <name>methylcob(III)alamin</name>
        <dbReference type="ChEBI" id="CHEBI:28115"/>
    </cofactor>
</comment>
<dbReference type="SUPFAM" id="SSF52242">
    <property type="entry name" value="Cobalamin (vitamin B12)-binding domain"/>
    <property type="match status" value="1"/>
</dbReference>
<dbReference type="SUPFAM" id="SSF82282">
    <property type="entry name" value="Homocysteine S-methyltransferase"/>
    <property type="match status" value="1"/>
</dbReference>
<evidence type="ECO:0000256" key="11">
    <source>
        <dbReference type="ARBA" id="ARBA00022628"/>
    </source>
</evidence>
<dbReference type="PROSITE" id="PS50970">
    <property type="entry name" value="HCY"/>
    <property type="match status" value="1"/>
</dbReference>
<comment type="catalytic activity">
    <reaction evidence="1">
        <text>(6S)-5-methyl-5,6,7,8-tetrahydrofolate + L-homocysteine = (6S)-5,6,7,8-tetrahydrofolate + L-methionine</text>
        <dbReference type="Rhea" id="RHEA:11172"/>
        <dbReference type="ChEBI" id="CHEBI:18608"/>
        <dbReference type="ChEBI" id="CHEBI:57453"/>
        <dbReference type="ChEBI" id="CHEBI:57844"/>
        <dbReference type="ChEBI" id="CHEBI:58199"/>
        <dbReference type="EC" id="2.1.1.13"/>
    </reaction>
</comment>
<keyword evidence="15 20" id="KW-0862">Zinc</keyword>
<evidence type="ECO:0000256" key="4">
    <source>
        <dbReference type="ARBA" id="ARBA00005178"/>
    </source>
</evidence>
<dbReference type="Gene3D" id="3.20.20.330">
    <property type="entry name" value="Homocysteine-binding-like domain"/>
    <property type="match status" value="1"/>
</dbReference>
<evidence type="ECO:0000256" key="5">
    <source>
        <dbReference type="ARBA" id="ARBA00010398"/>
    </source>
</evidence>
<dbReference type="Gene3D" id="3.40.50.280">
    <property type="entry name" value="Cobalamin-binding domain"/>
    <property type="match status" value="1"/>
</dbReference>
<dbReference type="Pfam" id="PF02574">
    <property type="entry name" value="S-methyl_trans"/>
    <property type="match status" value="1"/>
</dbReference>
<evidence type="ECO:0000256" key="18">
    <source>
        <dbReference type="ARBA" id="ARBA00025552"/>
    </source>
</evidence>
<feature type="binding site" evidence="20">
    <location>
        <position position="206"/>
    </location>
    <ligand>
        <name>Zn(2+)</name>
        <dbReference type="ChEBI" id="CHEBI:29105"/>
    </ligand>
</feature>
<dbReference type="GO" id="GO:0046653">
    <property type="term" value="P:tetrahydrofolate metabolic process"/>
    <property type="evidence" value="ECO:0007669"/>
    <property type="project" value="TreeGrafter"/>
</dbReference>
<feature type="binding site" evidence="20">
    <location>
        <position position="272"/>
    </location>
    <ligand>
        <name>Zn(2+)</name>
        <dbReference type="ChEBI" id="CHEBI:29105"/>
    </ligand>
</feature>
<dbReference type="EC" id="2.1.1.13" evidence="7"/>
<dbReference type="GO" id="GO:0032259">
    <property type="term" value="P:methylation"/>
    <property type="evidence" value="ECO:0007669"/>
    <property type="project" value="UniProtKB-KW"/>
</dbReference>
<dbReference type="InterPro" id="IPR000489">
    <property type="entry name" value="Pterin-binding_dom"/>
</dbReference>
<dbReference type="STRING" id="1802579.A2310_04305"/>
<evidence type="ECO:0000256" key="15">
    <source>
        <dbReference type="ARBA" id="ARBA00022833"/>
    </source>
</evidence>
<dbReference type="GO" id="GO:0005829">
    <property type="term" value="C:cytosol"/>
    <property type="evidence" value="ECO:0007669"/>
    <property type="project" value="TreeGrafter"/>
</dbReference>
<dbReference type="Proteomes" id="UP000178417">
    <property type="component" value="Unassembled WGS sequence"/>
</dbReference>
<evidence type="ECO:0000256" key="8">
    <source>
        <dbReference type="ARBA" id="ARBA00013998"/>
    </source>
</evidence>
<evidence type="ECO:0000256" key="2">
    <source>
        <dbReference type="ARBA" id="ARBA00001947"/>
    </source>
</evidence>
<evidence type="ECO:0000259" key="21">
    <source>
        <dbReference type="PROSITE" id="PS50970"/>
    </source>
</evidence>